<protein>
    <submittedName>
        <fullName evidence="3">CIA30 family protein</fullName>
    </submittedName>
</protein>
<dbReference type="EMBL" id="JASMRN010000003">
    <property type="protein sequence ID" value="MEZ7514496.1"/>
    <property type="molecule type" value="Genomic_DNA"/>
</dbReference>
<dbReference type="RefSeq" id="WP_371568331.1">
    <property type="nucleotide sequence ID" value="NZ_JASMRN010000003.1"/>
</dbReference>
<dbReference type="PANTHER" id="PTHR13194:SF19">
    <property type="entry name" value="NAD(P)-BINDING ROSSMANN-FOLD SUPERFAMILY PROTEIN"/>
    <property type="match status" value="1"/>
</dbReference>
<dbReference type="InterPro" id="IPR008979">
    <property type="entry name" value="Galactose-bd-like_sf"/>
</dbReference>
<comment type="similarity">
    <text evidence="1">Belongs to the CIA30 family.</text>
</comment>
<gene>
    <name evidence="3" type="ORF">QO192_04270</name>
</gene>
<keyword evidence="4" id="KW-1185">Reference proteome</keyword>
<name>A0ABV4KA73_9FLAO</name>
<dbReference type="InterPro" id="IPR039131">
    <property type="entry name" value="NDUFAF1"/>
</dbReference>
<dbReference type="Gene3D" id="2.60.120.430">
    <property type="entry name" value="Galactose-binding lectin"/>
    <property type="match status" value="1"/>
</dbReference>
<proteinExistence type="inferred from homology"/>
<dbReference type="Pfam" id="PF08547">
    <property type="entry name" value="CIA30"/>
    <property type="match status" value="1"/>
</dbReference>
<evidence type="ECO:0000256" key="1">
    <source>
        <dbReference type="ARBA" id="ARBA00007884"/>
    </source>
</evidence>
<reference evidence="3 4" key="1">
    <citation type="submission" date="2023-05" db="EMBL/GenBank/DDBJ databases">
        <title>Adaptations of aquatic viruses from atmosphere-close ecosystems of the Central Arctic Ocean.</title>
        <authorList>
            <person name="Rahlff J."/>
            <person name="Holmfeldt K."/>
        </authorList>
    </citation>
    <scope>NUCLEOTIDE SEQUENCE [LARGE SCALE GENOMIC DNA]</scope>
    <source>
        <strain evidence="3 4">Arc14</strain>
    </source>
</reference>
<organism evidence="3 4">
    <name type="scientific">Flavobacterium frigidarium</name>
    <dbReference type="NCBI Taxonomy" id="99286"/>
    <lineage>
        <taxon>Bacteria</taxon>
        <taxon>Pseudomonadati</taxon>
        <taxon>Bacteroidota</taxon>
        <taxon>Flavobacteriia</taxon>
        <taxon>Flavobacteriales</taxon>
        <taxon>Flavobacteriaceae</taxon>
        <taxon>Flavobacterium</taxon>
    </lineage>
</organism>
<sequence>MKNLICMMTIFSSLPPLLLFDFTKKSNIQDWRVVDDVVMGGISSGSFSLNPDGFAVFEGSISLENNGGFSSVRYRFPKVKTEAYSSIVLKIRADGKNYQFRIKANSADSHSFIAPFSTSGEWQEITIQLKDMYPAFRGRTLDQPNFSDSYFEEIAFLIGNKKNEKFKLIIDRIELR</sequence>
<dbReference type="PANTHER" id="PTHR13194">
    <property type="entry name" value="COMPLEX I INTERMEDIATE-ASSOCIATED PROTEIN 30"/>
    <property type="match status" value="1"/>
</dbReference>
<evidence type="ECO:0000313" key="3">
    <source>
        <dbReference type="EMBL" id="MEZ7514496.1"/>
    </source>
</evidence>
<feature type="domain" description="NADH:ubiquinone oxidoreductase intermediate-associated protein 30" evidence="2">
    <location>
        <begin position="20"/>
        <end position="170"/>
    </location>
</feature>
<dbReference type="InterPro" id="IPR013857">
    <property type="entry name" value="NADH-UbQ_OxRdtase-assoc_prot30"/>
</dbReference>
<evidence type="ECO:0000313" key="4">
    <source>
        <dbReference type="Proteomes" id="UP001568894"/>
    </source>
</evidence>
<dbReference type="SUPFAM" id="SSF49785">
    <property type="entry name" value="Galactose-binding domain-like"/>
    <property type="match status" value="1"/>
</dbReference>
<dbReference type="Proteomes" id="UP001568894">
    <property type="component" value="Unassembled WGS sequence"/>
</dbReference>
<accession>A0ABV4KA73</accession>
<evidence type="ECO:0000259" key="2">
    <source>
        <dbReference type="Pfam" id="PF08547"/>
    </source>
</evidence>
<comment type="caution">
    <text evidence="3">The sequence shown here is derived from an EMBL/GenBank/DDBJ whole genome shotgun (WGS) entry which is preliminary data.</text>
</comment>